<evidence type="ECO:0000256" key="5">
    <source>
        <dbReference type="SAM" id="SignalP"/>
    </source>
</evidence>
<feature type="compositionally biased region" description="Low complexity" evidence="3">
    <location>
        <begin position="470"/>
        <end position="484"/>
    </location>
</feature>
<keyword evidence="1 2" id="KW-0728">SH3 domain</keyword>
<protein>
    <recommendedName>
        <fullName evidence="6">SH3 domain-containing protein</fullName>
    </recommendedName>
</protein>
<feature type="region of interest" description="Disordered" evidence="3">
    <location>
        <begin position="456"/>
        <end position="484"/>
    </location>
</feature>
<keyword evidence="8" id="KW-1185">Reference proteome</keyword>
<dbReference type="Proteomes" id="UP001151516">
    <property type="component" value="Unassembled WGS sequence"/>
</dbReference>
<feature type="region of interest" description="Disordered" evidence="3">
    <location>
        <begin position="508"/>
        <end position="557"/>
    </location>
</feature>
<dbReference type="Pfam" id="PF14604">
    <property type="entry name" value="SH3_9"/>
    <property type="match status" value="1"/>
</dbReference>
<feature type="region of interest" description="Disordered" evidence="3">
    <location>
        <begin position="257"/>
        <end position="288"/>
    </location>
</feature>
<gene>
    <name evidence="7" type="ORF">IWW39_002879</name>
</gene>
<feature type="transmembrane region" description="Helical" evidence="4">
    <location>
        <begin position="303"/>
        <end position="329"/>
    </location>
</feature>
<dbReference type="AlphaFoldDB" id="A0A9W8GJN3"/>
<keyword evidence="4" id="KW-1133">Transmembrane helix</keyword>
<keyword evidence="4" id="KW-0472">Membrane</keyword>
<reference evidence="7" key="1">
    <citation type="submission" date="2022-07" db="EMBL/GenBank/DDBJ databases">
        <title>Phylogenomic reconstructions and comparative analyses of Kickxellomycotina fungi.</title>
        <authorList>
            <person name="Reynolds N.K."/>
            <person name="Stajich J.E."/>
            <person name="Barry K."/>
            <person name="Grigoriev I.V."/>
            <person name="Crous P."/>
            <person name="Smith M.E."/>
        </authorList>
    </citation>
    <scope>NUCLEOTIDE SEQUENCE</scope>
    <source>
        <strain evidence="7">CBS 109367</strain>
    </source>
</reference>
<keyword evidence="5" id="KW-0732">Signal</keyword>
<evidence type="ECO:0000256" key="3">
    <source>
        <dbReference type="SAM" id="MobiDB-lite"/>
    </source>
</evidence>
<name>A0A9W8GJN3_9FUNG</name>
<dbReference type="InterPro" id="IPR001452">
    <property type="entry name" value="SH3_domain"/>
</dbReference>
<organism evidence="7 8">
    <name type="scientific">Coemansia spiralis</name>
    <dbReference type="NCBI Taxonomy" id="417178"/>
    <lineage>
        <taxon>Eukaryota</taxon>
        <taxon>Fungi</taxon>
        <taxon>Fungi incertae sedis</taxon>
        <taxon>Zoopagomycota</taxon>
        <taxon>Kickxellomycotina</taxon>
        <taxon>Kickxellomycetes</taxon>
        <taxon>Kickxellales</taxon>
        <taxon>Kickxellaceae</taxon>
        <taxon>Coemansia</taxon>
    </lineage>
</organism>
<keyword evidence="4" id="KW-0812">Transmembrane</keyword>
<dbReference type="SUPFAM" id="SSF50044">
    <property type="entry name" value="SH3-domain"/>
    <property type="match status" value="1"/>
</dbReference>
<feature type="domain" description="SH3" evidence="6">
    <location>
        <begin position="383"/>
        <end position="444"/>
    </location>
</feature>
<evidence type="ECO:0000259" key="6">
    <source>
        <dbReference type="PROSITE" id="PS50002"/>
    </source>
</evidence>
<proteinExistence type="predicted"/>
<evidence type="ECO:0000313" key="8">
    <source>
        <dbReference type="Proteomes" id="UP001151516"/>
    </source>
</evidence>
<evidence type="ECO:0000313" key="7">
    <source>
        <dbReference type="EMBL" id="KAJ2687524.1"/>
    </source>
</evidence>
<evidence type="ECO:0000256" key="1">
    <source>
        <dbReference type="ARBA" id="ARBA00022443"/>
    </source>
</evidence>
<accession>A0A9W8GJN3</accession>
<dbReference type="PROSITE" id="PS50002">
    <property type="entry name" value="SH3"/>
    <property type="match status" value="1"/>
</dbReference>
<evidence type="ECO:0000256" key="2">
    <source>
        <dbReference type="PROSITE-ProRule" id="PRU00192"/>
    </source>
</evidence>
<dbReference type="InterPro" id="IPR036028">
    <property type="entry name" value="SH3-like_dom_sf"/>
</dbReference>
<comment type="caution">
    <text evidence="7">The sequence shown here is derived from an EMBL/GenBank/DDBJ whole genome shotgun (WGS) entry which is preliminary data.</text>
</comment>
<sequence>MLLVLAFALLARVSTGLSTCLSLARSQGCPGFSREFISTNTTSRFSWYPNDDIAAFDKALNEYVSGLASLEEFQAVFRCPGLDSLGGFSTDHGTSVVRYHRSMVCADILFSEENLNDCYGGNKPADHRRRDLGGDEAGVQLAKVVAASTLGVRPSAPMPLCRSTCNAWIDSLHTIVSNSTLCQVDKGINRGASLDSLRTKCDLVTYGGAQGHCVEGADNEPKTCGYQRVEDWCKYCSHATMYASTCASVGVLVEKKEGSGNDTSSSDDAQDTRVPVLSTPTSEHKPNGGLLAELQQQTRQERLFRIVAIVLSVVVGVCLIALMVIIGLSRSDAGLSTSRNNGGVYGDSDGANGKDDSTVLYLGTGAHDQDEKGADFVDCFLNTVGKPRQVLRHFFARREDEISLQQGDIVTLQMAFDDGWVVGKNLTTGTEGTFPLMCVIENLPLSLPAQWSVLPESKSASVENLRRPSRATTRPSPHSSMLGSMSLPSGLDVPMLMANGRGDSLRAGVHRGSEQTNRAPTIVPNGNRGRVGNMTGAPASLPRSTMQTSTRTVPTSKYGYDSDNVLEAQGKTRSRAIMDRLIGAFTLGSDGDPSREESGGFFKRLVSSPLFGTKESTPIRESPKYKSEGRPHSFRVSHVTHVGLNNPNFPRAGDAGSSVPTLPAHVPSLNGYPVITGFNSLGNEDSARQATADTTDAPLGFPRQPNFSYGEFAPSTNSRQLVTANGSMDTYQTAEQSAYSNFGVQPLPVVVDHPH</sequence>
<feature type="signal peptide" evidence="5">
    <location>
        <begin position="1"/>
        <end position="16"/>
    </location>
</feature>
<dbReference type="Gene3D" id="2.30.30.40">
    <property type="entry name" value="SH3 Domains"/>
    <property type="match status" value="1"/>
</dbReference>
<feature type="compositionally biased region" description="Polar residues" evidence="3">
    <location>
        <begin position="542"/>
        <end position="555"/>
    </location>
</feature>
<feature type="chain" id="PRO_5040975420" description="SH3 domain-containing protein" evidence="5">
    <location>
        <begin position="17"/>
        <end position="755"/>
    </location>
</feature>
<dbReference type="OrthoDB" id="5340910at2759"/>
<dbReference type="EMBL" id="JANBTX010000070">
    <property type="protein sequence ID" value="KAJ2687524.1"/>
    <property type="molecule type" value="Genomic_DNA"/>
</dbReference>
<dbReference type="SMART" id="SM00326">
    <property type="entry name" value="SH3"/>
    <property type="match status" value="1"/>
</dbReference>
<evidence type="ECO:0000256" key="4">
    <source>
        <dbReference type="SAM" id="Phobius"/>
    </source>
</evidence>